<dbReference type="PANTHER" id="PTHR34118:SF1">
    <property type="entry name" value="NF-KAPPA-B INHIBITOR-LIKE PROTEIN"/>
    <property type="match status" value="1"/>
</dbReference>
<dbReference type="OrthoDB" id="2019080at2759"/>
<gene>
    <name evidence="2" type="ORF">RHSIM_Rhsim01G0203700</name>
</gene>
<keyword evidence="1" id="KW-1133">Transmembrane helix</keyword>
<protein>
    <submittedName>
        <fullName evidence="2">Uncharacterized protein</fullName>
    </submittedName>
</protein>
<dbReference type="EMBL" id="WJXA01000001">
    <property type="protein sequence ID" value="KAF7152500.1"/>
    <property type="molecule type" value="Genomic_DNA"/>
</dbReference>
<reference evidence="2" key="1">
    <citation type="submission" date="2019-11" db="EMBL/GenBank/DDBJ databases">
        <authorList>
            <person name="Liu Y."/>
            <person name="Hou J."/>
            <person name="Li T.-Q."/>
            <person name="Guan C.-H."/>
            <person name="Wu X."/>
            <person name="Wu H.-Z."/>
            <person name="Ling F."/>
            <person name="Zhang R."/>
            <person name="Shi X.-G."/>
            <person name="Ren J.-P."/>
            <person name="Chen E.-F."/>
            <person name="Sun J.-M."/>
        </authorList>
    </citation>
    <scope>NUCLEOTIDE SEQUENCE</scope>
    <source>
        <strain evidence="2">Adult_tree_wgs_1</strain>
        <tissue evidence="2">Leaves</tissue>
    </source>
</reference>
<dbReference type="PANTHER" id="PTHR34118">
    <property type="entry name" value="NF-KAPPA-B INHIBITOR-LIKE PROTEIN-RELATED"/>
    <property type="match status" value="1"/>
</dbReference>
<dbReference type="Proteomes" id="UP000626092">
    <property type="component" value="Unassembled WGS sequence"/>
</dbReference>
<organism evidence="2 3">
    <name type="scientific">Rhododendron simsii</name>
    <name type="common">Sims's rhododendron</name>
    <dbReference type="NCBI Taxonomy" id="118357"/>
    <lineage>
        <taxon>Eukaryota</taxon>
        <taxon>Viridiplantae</taxon>
        <taxon>Streptophyta</taxon>
        <taxon>Embryophyta</taxon>
        <taxon>Tracheophyta</taxon>
        <taxon>Spermatophyta</taxon>
        <taxon>Magnoliopsida</taxon>
        <taxon>eudicotyledons</taxon>
        <taxon>Gunneridae</taxon>
        <taxon>Pentapetalae</taxon>
        <taxon>asterids</taxon>
        <taxon>Ericales</taxon>
        <taxon>Ericaceae</taxon>
        <taxon>Ericoideae</taxon>
        <taxon>Rhodoreae</taxon>
        <taxon>Rhododendron</taxon>
    </lineage>
</organism>
<feature type="transmembrane region" description="Helical" evidence="1">
    <location>
        <begin position="151"/>
        <end position="170"/>
    </location>
</feature>
<keyword evidence="1" id="KW-0472">Membrane</keyword>
<name>A0A834LU63_RHOSS</name>
<proteinExistence type="predicted"/>
<evidence type="ECO:0000256" key="1">
    <source>
        <dbReference type="SAM" id="Phobius"/>
    </source>
</evidence>
<sequence>MGSSPRAIRWWLATCSSFQFSPNHCLLFPTKISPVRRRAQLPYPRIPTAVASALRSPPPVSELAEEDILQTFLKERELDGDIISKVSDILWLRNAIRLDDAEADVTQQPQEVLEDENEGGFLKLTRTLEWIAGDNSAPVNKKMTAMLKREMMLLTAGIGTVCSGYCLVVFSVQAALSYAAGVLFSCLYVQLLYKHADNLSKERVPQIFRQKKSKKIGIRSQDLEDTFERLVQGSVIALSSPRLVIPAAIYGCWGLSQHFANDLFDFQLVPAMVGMFAYKAAALVQVYRDNEDLRLIFPDNGEESSD</sequence>
<keyword evidence="1" id="KW-0812">Transmembrane</keyword>
<evidence type="ECO:0000313" key="2">
    <source>
        <dbReference type="EMBL" id="KAF7152500.1"/>
    </source>
</evidence>
<evidence type="ECO:0000313" key="3">
    <source>
        <dbReference type="Proteomes" id="UP000626092"/>
    </source>
</evidence>
<accession>A0A834LU63</accession>
<dbReference type="AlphaFoldDB" id="A0A834LU63"/>
<comment type="caution">
    <text evidence="2">The sequence shown here is derived from an EMBL/GenBank/DDBJ whole genome shotgun (WGS) entry which is preliminary data.</text>
</comment>
<keyword evidence="3" id="KW-1185">Reference proteome</keyword>